<sequence length="164" mass="17123">MASSSSAGTPGAACGYTYSSRHGSYATVANHQLTRQRSMPAALAAAFAPCGGGGGGREWPRTRRLGDGGGERAHGGVVGAVARALWAWIGRGRRQVAAMGRSASSSAKVVQYGHEEYAQNFDEGAAAREPENLPRSFSARYARQAPQSPTAMTQALARPVRAVF</sequence>
<reference evidence="2" key="1">
    <citation type="journal article" date="2019" name="Nat. Commun.">
        <title>The genome of broomcorn millet.</title>
        <authorList>
            <person name="Zou C."/>
            <person name="Miki D."/>
            <person name="Li D."/>
            <person name="Tang Q."/>
            <person name="Xiao L."/>
            <person name="Rajput S."/>
            <person name="Deng P."/>
            <person name="Jia W."/>
            <person name="Huang R."/>
            <person name="Zhang M."/>
            <person name="Sun Y."/>
            <person name="Hu J."/>
            <person name="Fu X."/>
            <person name="Schnable P.S."/>
            <person name="Li F."/>
            <person name="Zhang H."/>
            <person name="Feng B."/>
            <person name="Zhu X."/>
            <person name="Liu R."/>
            <person name="Schnable J.C."/>
            <person name="Zhu J.-K."/>
            <person name="Zhang H."/>
        </authorList>
    </citation>
    <scope>NUCLEOTIDE SEQUENCE [LARGE SCALE GENOMIC DNA]</scope>
</reference>
<protein>
    <submittedName>
        <fullName evidence="1">Uncharacterized protein</fullName>
    </submittedName>
</protein>
<dbReference type="OrthoDB" id="1088261at2759"/>
<evidence type="ECO:0000313" key="2">
    <source>
        <dbReference type="Proteomes" id="UP000275267"/>
    </source>
</evidence>
<evidence type="ECO:0000313" key="1">
    <source>
        <dbReference type="EMBL" id="RLN07000.1"/>
    </source>
</evidence>
<keyword evidence="2" id="KW-1185">Reference proteome</keyword>
<proteinExistence type="predicted"/>
<dbReference type="AlphaFoldDB" id="A0A3L6RNR8"/>
<name>A0A3L6RNR8_PANMI</name>
<accession>A0A3L6RNR8</accession>
<dbReference type="EMBL" id="PQIB02000007">
    <property type="protein sequence ID" value="RLN07000.1"/>
    <property type="molecule type" value="Genomic_DNA"/>
</dbReference>
<dbReference type="PANTHER" id="PTHR33168">
    <property type="entry name" value="STRESS INDUCED PROTEIN-RELATED"/>
    <property type="match status" value="1"/>
</dbReference>
<organism evidence="1 2">
    <name type="scientific">Panicum miliaceum</name>
    <name type="common">Proso millet</name>
    <name type="synonym">Broomcorn millet</name>
    <dbReference type="NCBI Taxonomy" id="4540"/>
    <lineage>
        <taxon>Eukaryota</taxon>
        <taxon>Viridiplantae</taxon>
        <taxon>Streptophyta</taxon>
        <taxon>Embryophyta</taxon>
        <taxon>Tracheophyta</taxon>
        <taxon>Spermatophyta</taxon>
        <taxon>Magnoliopsida</taxon>
        <taxon>Liliopsida</taxon>
        <taxon>Poales</taxon>
        <taxon>Poaceae</taxon>
        <taxon>PACMAD clade</taxon>
        <taxon>Panicoideae</taxon>
        <taxon>Panicodae</taxon>
        <taxon>Paniceae</taxon>
        <taxon>Panicinae</taxon>
        <taxon>Panicum</taxon>
        <taxon>Panicum sect. Panicum</taxon>
    </lineage>
</organism>
<comment type="caution">
    <text evidence="1">The sequence shown here is derived from an EMBL/GenBank/DDBJ whole genome shotgun (WGS) entry which is preliminary data.</text>
</comment>
<gene>
    <name evidence="1" type="ORF">C2845_PM11G01190</name>
</gene>
<dbReference type="Proteomes" id="UP000275267">
    <property type="component" value="Unassembled WGS sequence"/>
</dbReference>